<evidence type="ECO:0000313" key="2">
    <source>
        <dbReference type="Proteomes" id="UP000029383"/>
    </source>
</evidence>
<comment type="caution">
    <text evidence="1">The sequence shown here is derived from an EMBL/GenBank/DDBJ whole genome shotgun (WGS) entry which is preliminary data.</text>
</comment>
<dbReference type="EMBL" id="JOTD01000054">
    <property type="protein sequence ID" value="KFM17513.1"/>
    <property type="molecule type" value="Genomic_DNA"/>
</dbReference>
<evidence type="ECO:0000313" key="1">
    <source>
        <dbReference type="EMBL" id="KFM17513.1"/>
    </source>
</evidence>
<feature type="non-terminal residue" evidence="1">
    <location>
        <position position="28"/>
    </location>
</feature>
<keyword evidence="2" id="KW-1185">Reference proteome</keyword>
<sequence>MSKIVADTSVIINGQLISQIESGTIKNS</sequence>
<protein>
    <submittedName>
        <fullName evidence="1">ATPase protein</fullName>
    </submittedName>
</protein>
<reference evidence="1 2" key="1">
    <citation type="submission" date="2014-06" db="EMBL/GenBank/DDBJ databases">
        <authorList>
            <person name="Ngugi D.K."/>
            <person name="Blom J."/>
            <person name="Alam I."/>
            <person name="Rashid M."/>
            <person name="Baalawi W."/>
            <person name="Zhang G."/>
            <person name="Hikmawan T."/>
            <person name="Guan Y."/>
            <person name="Antunes A."/>
            <person name="Siam R."/>
            <person name="El-Dorry H."/>
            <person name="Bajic V."/>
            <person name="Stingl U."/>
        </authorList>
    </citation>
    <scope>NUCLEOTIDE SEQUENCE [LARGE SCALE GENOMIC DNA]</scope>
    <source>
        <strain evidence="1">SCGC RSA3</strain>
    </source>
</reference>
<organism evidence="1 2">
    <name type="scientific">Marine Group I thaumarchaeote SCGC RSA3</name>
    <dbReference type="NCBI Taxonomy" id="1503183"/>
    <lineage>
        <taxon>Archaea</taxon>
        <taxon>Nitrososphaerota</taxon>
        <taxon>Marine Group I</taxon>
    </lineage>
</organism>
<accession>A0A087RVK9</accession>
<name>A0A087RVK9_9ARCH</name>
<proteinExistence type="predicted"/>
<dbReference type="Proteomes" id="UP000029383">
    <property type="component" value="Unassembled WGS sequence"/>
</dbReference>
<gene>
    <name evidence="1" type="ORF">SCCGRSA3_01868</name>
</gene>
<dbReference type="AlphaFoldDB" id="A0A087RVK9"/>